<proteinExistence type="predicted"/>
<sequence>MNRIALSLIFVLSYFLCQPAQAQQPGLRLVPLGSSPPTTSQQARVTNAQALDTVLALPFWDDFSQPTITKVGYPIPDTLKWLPNSQNTRISTGLAVNPPSVGVASFDGTRLDGSPYSASENDDASDSLVSRPINLAAVAENERNSVYFSFFWQQSGNGEFPDSGDSLRLQFLTSQDQWRTVWLRDGGDSLSTDEFTQEIIQIFEPRYFHDQFRFRFQSFSRLTGAFDTWNVDYVYLNKNRSSANTAYLDRALTTKPTSLFGEYTAVPMEQFRADPARYLGVSSVDFYNLNIELQPVRFTALARDTVTNQTIILNDSTALSPVPVGLERRTIMANPLDVNQINLNAESLYLETEFRIIAGDTIANQTIDYRVNDTVRSVFTLDESFAYDDGEAEFGVEINQQGGKVAYQFVAPEKGLLTHIDIHFPSLNQNQRTPIQLLVWRDIEDSTGQELVLRSLNASATPDPAYNGFTSYELALDSIPFYVNVQDTFYIGYEQQSEQFVAIGFDKNTDASSHTFFNVSGGWQQNQELKGSLMIRPRFDRDLVDFLLDAPTDPVEPVKDVVKIYPNPTDGLFWVEGRFDLVTVIDLFGQILVTKQSVPGKTSLDMSSFPRGMYLVKVQKEGNITTHKILVR</sequence>
<dbReference type="EMBL" id="CP120682">
    <property type="protein sequence ID" value="WKN36830.1"/>
    <property type="molecule type" value="Genomic_DNA"/>
</dbReference>
<reference evidence="3" key="2">
    <citation type="journal article" date="2024" name="Antonie Van Leeuwenhoek">
        <title>Roseihalotalea indica gen. nov., sp. nov., a halophilic Bacteroidetes from mesopelagic Southwest Indian Ocean with higher carbohydrate metabolic potential.</title>
        <authorList>
            <person name="Chen B."/>
            <person name="Zhang M."/>
            <person name="Lin D."/>
            <person name="Ye J."/>
            <person name="Tang K."/>
        </authorList>
    </citation>
    <scope>NUCLEOTIDE SEQUENCE</scope>
    <source>
        <strain evidence="3">TK19036</strain>
    </source>
</reference>
<dbReference type="Pfam" id="PF18962">
    <property type="entry name" value="Por_Secre_tail"/>
    <property type="match status" value="1"/>
</dbReference>
<keyword evidence="1" id="KW-0732">Signal</keyword>
<dbReference type="AlphaFoldDB" id="A0AA49GL13"/>
<accession>A0AA49GL13</accession>
<name>A0AA49GL13_9BACT</name>
<reference evidence="3" key="1">
    <citation type="journal article" date="2023" name="Comput. Struct. Biotechnol. J.">
        <title>Discovery of a novel marine Bacteroidetes with a rich repertoire of carbohydrate-active enzymes.</title>
        <authorList>
            <person name="Chen B."/>
            <person name="Liu G."/>
            <person name="Chen Q."/>
            <person name="Wang H."/>
            <person name="Liu L."/>
            <person name="Tang K."/>
        </authorList>
    </citation>
    <scope>NUCLEOTIDE SEQUENCE</scope>
    <source>
        <strain evidence="3">TK19036</strain>
    </source>
</reference>
<organism evidence="3">
    <name type="scientific">Roseihalotalea indica</name>
    <dbReference type="NCBI Taxonomy" id="2867963"/>
    <lineage>
        <taxon>Bacteria</taxon>
        <taxon>Pseudomonadati</taxon>
        <taxon>Bacteroidota</taxon>
        <taxon>Cytophagia</taxon>
        <taxon>Cytophagales</taxon>
        <taxon>Catalimonadaceae</taxon>
        <taxon>Roseihalotalea</taxon>
    </lineage>
</organism>
<feature type="signal peptide" evidence="1">
    <location>
        <begin position="1"/>
        <end position="22"/>
    </location>
</feature>
<evidence type="ECO:0000256" key="1">
    <source>
        <dbReference type="SAM" id="SignalP"/>
    </source>
</evidence>
<feature type="chain" id="PRO_5041422158" evidence="1">
    <location>
        <begin position="23"/>
        <end position="632"/>
    </location>
</feature>
<dbReference type="NCBIfam" id="TIGR04183">
    <property type="entry name" value="Por_Secre_tail"/>
    <property type="match status" value="1"/>
</dbReference>
<gene>
    <name evidence="3" type="ORF">K4G66_31175</name>
</gene>
<evidence type="ECO:0000313" key="3">
    <source>
        <dbReference type="EMBL" id="WKN36830.1"/>
    </source>
</evidence>
<evidence type="ECO:0000259" key="2">
    <source>
        <dbReference type="Pfam" id="PF18962"/>
    </source>
</evidence>
<feature type="domain" description="Secretion system C-terminal sorting" evidence="2">
    <location>
        <begin position="564"/>
        <end position="631"/>
    </location>
</feature>
<dbReference type="InterPro" id="IPR026444">
    <property type="entry name" value="Secre_tail"/>
</dbReference>
<protein>
    <submittedName>
        <fullName evidence="3">T9SS type A sorting domain-containing protein</fullName>
    </submittedName>
</protein>